<keyword evidence="2" id="KW-1133">Transmembrane helix</keyword>
<dbReference type="GO" id="GO:0006897">
    <property type="term" value="P:endocytosis"/>
    <property type="evidence" value="ECO:0007669"/>
    <property type="project" value="TreeGrafter"/>
</dbReference>
<dbReference type="GO" id="GO:0008104">
    <property type="term" value="P:intracellular protein localization"/>
    <property type="evidence" value="ECO:0007669"/>
    <property type="project" value="TreeGrafter"/>
</dbReference>
<evidence type="ECO:0000256" key="1">
    <source>
        <dbReference type="ARBA" id="ARBA00008304"/>
    </source>
</evidence>
<dbReference type="PANTHER" id="PTHR21663">
    <property type="entry name" value="HYPOTHETICAL HEAT DOMAIN-CONTAINING"/>
    <property type="match status" value="1"/>
</dbReference>
<dbReference type="GO" id="GO:0016020">
    <property type="term" value="C:membrane"/>
    <property type="evidence" value="ECO:0007669"/>
    <property type="project" value="TreeGrafter"/>
</dbReference>
<dbReference type="InterPro" id="IPR011989">
    <property type="entry name" value="ARM-like"/>
</dbReference>
<dbReference type="InterPro" id="IPR016024">
    <property type="entry name" value="ARM-type_fold"/>
</dbReference>
<feature type="transmembrane region" description="Helical" evidence="2">
    <location>
        <begin position="2070"/>
        <end position="2089"/>
    </location>
</feature>
<proteinExistence type="inferred from homology"/>
<dbReference type="InterPro" id="IPR040108">
    <property type="entry name" value="Laa1/Sip1/HEATR5"/>
</dbReference>
<dbReference type="EMBL" id="KL363283">
    <property type="protein sequence ID" value="KFD48815.1"/>
    <property type="molecule type" value="Genomic_DNA"/>
</dbReference>
<name>A0A085LV19_9BILA</name>
<dbReference type="InterPro" id="IPR046837">
    <property type="entry name" value="Laa1/Sip1/HEATR5-like_HEAT"/>
</dbReference>
<dbReference type="Pfam" id="PF20210">
    <property type="entry name" value="Laa1_Sip1_HTR5"/>
    <property type="match status" value="1"/>
</dbReference>
<organism evidence="3 4">
    <name type="scientific">Trichuris suis</name>
    <name type="common">pig whipworm</name>
    <dbReference type="NCBI Taxonomy" id="68888"/>
    <lineage>
        <taxon>Eukaryota</taxon>
        <taxon>Metazoa</taxon>
        <taxon>Ecdysozoa</taxon>
        <taxon>Nematoda</taxon>
        <taxon>Enoplea</taxon>
        <taxon>Dorylaimia</taxon>
        <taxon>Trichinellida</taxon>
        <taxon>Trichuridae</taxon>
        <taxon>Trichuris</taxon>
    </lineage>
</organism>
<dbReference type="GO" id="GO:0042147">
    <property type="term" value="P:retrograde transport, endosome to Golgi"/>
    <property type="evidence" value="ECO:0007669"/>
    <property type="project" value="TreeGrafter"/>
</dbReference>
<evidence type="ECO:0008006" key="5">
    <source>
        <dbReference type="Google" id="ProtNLM"/>
    </source>
</evidence>
<dbReference type="GO" id="GO:0005829">
    <property type="term" value="C:cytosol"/>
    <property type="evidence" value="ECO:0007669"/>
    <property type="project" value="GOC"/>
</dbReference>
<evidence type="ECO:0000256" key="2">
    <source>
        <dbReference type="SAM" id="Phobius"/>
    </source>
</evidence>
<accession>A0A085LV19</accession>
<evidence type="ECO:0000313" key="3">
    <source>
        <dbReference type="EMBL" id="KFD48815.1"/>
    </source>
</evidence>
<gene>
    <name evidence="3" type="ORF">M513_10299</name>
</gene>
<feature type="transmembrane region" description="Helical" evidence="2">
    <location>
        <begin position="2095"/>
        <end position="2113"/>
    </location>
</feature>
<dbReference type="Pfam" id="PF25468">
    <property type="entry name" value="HEAT_HEATR5A"/>
    <property type="match status" value="1"/>
</dbReference>
<keyword evidence="2" id="KW-0472">Membrane</keyword>
<dbReference type="PANTHER" id="PTHR21663:SF0">
    <property type="entry name" value="HEAT REPEAT-CONTAINING PROTEIN 5B"/>
    <property type="match status" value="1"/>
</dbReference>
<comment type="similarity">
    <text evidence="1">Belongs to the HEATR5 family.</text>
</comment>
<protein>
    <recommendedName>
        <fullName evidence="5">HEAT repeat protein</fullName>
    </recommendedName>
</protein>
<sequence>MELASSLLLNEAALEQLPAPKKPIFVLEWLRYLDQILPVAEKGDIKESQKKLVDQLISLVNSGLGPPSRLLLARCLATLFTVGDAYYVFEAVNSCNDVVKVKDDSPNFLPSRLTALCCLAAMYKNLGRLMGRSFEETTQVLIRCLRNAEVHSLIWLWPEETTQVLIRCLRNAESQTRAEVMTTFAAMISGLGSACSSVHKEIYKVARPALTDRQMTVRCAACSCIEALVVQASFLWTQELESLCSSCFKALDGSNLAVRSSVASLLAAALATAHCPPSAGSRVSPGQSTAKGIPIEEVWSILGSGFLRGGLGFLKTNTSFHGTVSKEIRVGISITYVQLVNRLGISWLEKHLSKYVRHLFDLAANSCGGSVGPSEASFLRHCICFALGTPLQRMLSEKMQIVACKEIGQVIAEHMNSLEPLDDSDPDRCMLSTDVASSQHSVCCLLLELSDLVIRIGSIVAPLFVEASGILEPVFSVLSHPCTTCRLASAWCLRSICIVVPGLMTPLIERCLLRLEHSKGSACAVAGYSGAAAALTVAIHHCPLGIPSSKCKRIVQVAVQLLRTAPHDSKLAMVKTESGWLLLSALVTMGPVTVQPLLPRILAAIRSIFPRSKKEAEEELNRGDQYTWQVTLASRAGALSVIRNLVVHCKGLVNDDIVQKLLIPLESAFHELELYAAVRIAIFPLVFFFFLRMPNILKLYGQQLRKYAALFKQRLFEALVDISPSHYIGFFSLLLREVIVEFTVIDGSSSLQSNFLLNEFCCNEEAVIFDVSFLLCANRRVEQLVNPVSQRPFGSLENAAFMLCNRDSNEPPHNVLTPQVALTNSALLLFGHVFPFVQSKHRIQLLDHFGECIRLSKSSKQVVIQGNVIAALILSLKNLADGKLSLESNGSLVKTALSLITQCLASSSVSLRYCAAEAFGRLAQVAPDPQFLAEMVQLCYDKLKLCRDAASRMGHSMALGCLHRYVGGLASGHQLDVSVSVLLALAQDNTSLPVEIWALNALGLIADSGGPMYRSFVEPTLGICVGLLLSSSFCVVDIGKCVSRLVAALITTVGPELQVNTASASSLRTNFLVAAALMGWHSDPFVQAQSIGCFQQLYLFAPRHVNLSVLVSRLCQLFSNQYLSLRRASFSCLRQLVQREAREVHHHAQTLIPEGLNATRNSVLPETGLEGALFAALDVEEDPTAITDLKEILINLVQTLGSENLSLWLDLCKEIIASADSQAVRESDAEQQKTDGGGYEEEMWHVSASEKEMERSSRWTTRVFAVEMVKRLIASCEGERAHFDLALAKELQLNGGKGDYLVLHLADLVRLSFMAATSDCTSLRLAGLSCLEAVISKFAHVADPELAGHFLLEQFQAQVSAALRPAFSDDTPANVTALACQVCSSWIGSGVAKDINDLRRVHQLLVAPLVRLKQESVSVHLYNESSIALEKLAILKAWAEVYIVAMRQDCSNNESCYSETLLELVNPELSTLIDHWLGVLKDFALLSLPGEFASQLPEEGAYFTLSTAELVKPFYKDAWAAVLLAASTWLSNNNFEFSCLHMVSSSTAESSSDSYSKEDWFYILIGISMETLCNPRNVDVECALLCLNSIRTILSNEWAQLQLLANPQMSVELLNVLYRLILSREALRLQSLCIDITKEVVEAAELNCKAMKDRKTNGCSEVGPKLYNGDEGADSGSFKIRNSLVYASLEVILCLLVRQAPKISPAVAKSKTFLAQRKSSTLLSHQSQQLMITAVGCLSKLPALCSEAGKLTILPIVFYLLTNTFRETSKIESAPSDGSTLSGPAAACLQAMRALLKMVIYREGSTIPNGDWVRIVQCAIWSLLQMDEGNHAEQPEVSPISLLVAVAVFVLNAPKAVLMHPHILERCALLFKRSLQSDDLTVRIHCLQTLVSIFSNKEASIASYYIRSLTPSIVDQIKAHMEPNVVGLQLSNDFKEQSDCIVLIEALRVLECLVHAAKEDQRLPLLVLVSQLLVALLVEDVRTAVTRRQLFDFALERLNALGTAYPADFKALLTQMPSLKAKLETAVRRSVVEQQQQHSAVETKANSAAVSAAGRPNEPSITLTMDFSNYVQIITLLLVVVVIVVGLVGGGVAKVVVVVGSVLLVVVVVGRLYSSILTSLLPSGAPLTAVLASDDDTFWRRIWALDRLASSNWFAVTIAGTLAVPSDHAIVGTVEWFPAFGIIYTFVSKSTYKLGFVKASGCASSS</sequence>
<dbReference type="Proteomes" id="UP000030764">
    <property type="component" value="Unassembled WGS sequence"/>
</dbReference>
<keyword evidence="2" id="KW-0812">Transmembrane</keyword>
<keyword evidence="4" id="KW-1185">Reference proteome</keyword>
<dbReference type="GO" id="GO:0005794">
    <property type="term" value="C:Golgi apparatus"/>
    <property type="evidence" value="ECO:0007669"/>
    <property type="project" value="TreeGrafter"/>
</dbReference>
<evidence type="ECO:0000313" key="4">
    <source>
        <dbReference type="Proteomes" id="UP000030764"/>
    </source>
</evidence>
<dbReference type="Gene3D" id="1.25.10.10">
    <property type="entry name" value="Leucine-rich Repeat Variant"/>
    <property type="match status" value="3"/>
</dbReference>
<dbReference type="GO" id="GO:0030139">
    <property type="term" value="C:endocytic vesicle"/>
    <property type="evidence" value="ECO:0007669"/>
    <property type="project" value="TreeGrafter"/>
</dbReference>
<reference evidence="3 4" key="1">
    <citation type="journal article" date="2014" name="Nat. Genet.">
        <title>Genome and transcriptome of the porcine whipworm Trichuris suis.</title>
        <authorList>
            <person name="Jex A.R."/>
            <person name="Nejsum P."/>
            <person name="Schwarz E.M."/>
            <person name="Hu L."/>
            <person name="Young N.D."/>
            <person name="Hall R.S."/>
            <person name="Korhonen P.K."/>
            <person name="Liao S."/>
            <person name="Thamsborg S."/>
            <person name="Xia J."/>
            <person name="Xu P."/>
            <person name="Wang S."/>
            <person name="Scheerlinck J.P."/>
            <person name="Hofmann A."/>
            <person name="Sternberg P.W."/>
            <person name="Wang J."/>
            <person name="Gasser R.B."/>
        </authorList>
    </citation>
    <scope>NUCLEOTIDE SEQUENCE [LARGE SCALE GENOMIC DNA]</scope>
    <source>
        <strain evidence="3">DCEP-RM93M</strain>
    </source>
</reference>
<dbReference type="SUPFAM" id="SSF48371">
    <property type="entry name" value="ARM repeat"/>
    <property type="match status" value="3"/>
</dbReference>